<sequence>MVEKKLAAFVRFCRCVVKHSDRHLNLGTVFL</sequence>
<reference evidence="1" key="1">
    <citation type="submission" date="2014-11" db="EMBL/GenBank/DDBJ databases">
        <authorList>
            <person name="Amaro Gonzalez C."/>
        </authorList>
    </citation>
    <scope>NUCLEOTIDE SEQUENCE</scope>
</reference>
<evidence type="ECO:0000313" key="1">
    <source>
        <dbReference type="EMBL" id="JAH00418.1"/>
    </source>
</evidence>
<dbReference type="AlphaFoldDB" id="A0A0E9P9A4"/>
<organism evidence="1">
    <name type="scientific">Anguilla anguilla</name>
    <name type="common">European freshwater eel</name>
    <name type="synonym">Muraena anguilla</name>
    <dbReference type="NCBI Taxonomy" id="7936"/>
    <lineage>
        <taxon>Eukaryota</taxon>
        <taxon>Metazoa</taxon>
        <taxon>Chordata</taxon>
        <taxon>Craniata</taxon>
        <taxon>Vertebrata</taxon>
        <taxon>Euteleostomi</taxon>
        <taxon>Actinopterygii</taxon>
        <taxon>Neopterygii</taxon>
        <taxon>Teleostei</taxon>
        <taxon>Anguilliformes</taxon>
        <taxon>Anguillidae</taxon>
        <taxon>Anguilla</taxon>
    </lineage>
</organism>
<protein>
    <submittedName>
        <fullName evidence="1">Uncharacterized protein</fullName>
    </submittedName>
</protein>
<proteinExistence type="predicted"/>
<reference evidence="1" key="2">
    <citation type="journal article" date="2015" name="Fish Shellfish Immunol.">
        <title>Early steps in the European eel (Anguilla anguilla)-Vibrio vulnificus interaction in the gills: Role of the RtxA13 toxin.</title>
        <authorList>
            <person name="Callol A."/>
            <person name="Pajuelo D."/>
            <person name="Ebbesson L."/>
            <person name="Teles M."/>
            <person name="MacKenzie S."/>
            <person name="Amaro C."/>
        </authorList>
    </citation>
    <scope>NUCLEOTIDE SEQUENCE</scope>
</reference>
<dbReference type="EMBL" id="GBXM01108159">
    <property type="protein sequence ID" value="JAH00418.1"/>
    <property type="molecule type" value="Transcribed_RNA"/>
</dbReference>
<accession>A0A0E9P9A4</accession>
<name>A0A0E9P9A4_ANGAN</name>